<reference evidence="6 7" key="1">
    <citation type="journal article" date="2023" name="Commun. Biol.">
        <title>Genome analysis of Parmales, the sister group of diatoms, reveals the evolutionary specialization of diatoms from phago-mixotrophs to photoautotrophs.</title>
        <authorList>
            <person name="Ban H."/>
            <person name="Sato S."/>
            <person name="Yoshikawa S."/>
            <person name="Yamada K."/>
            <person name="Nakamura Y."/>
            <person name="Ichinomiya M."/>
            <person name="Sato N."/>
            <person name="Blanc-Mathieu R."/>
            <person name="Endo H."/>
            <person name="Kuwata A."/>
            <person name="Ogata H."/>
        </authorList>
    </citation>
    <scope>NUCLEOTIDE SEQUENCE [LARGE SCALE GENOMIC DNA]</scope>
</reference>
<evidence type="ECO:0000259" key="5">
    <source>
        <dbReference type="Pfam" id="PF16861"/>
    </source>
</evidence>
<evidence type="ECO:0000256" key="3">
    <source>
        <dbReference type="SAM" id="SignalP"/>
    </source>
</evidence>
<evidence type="ECO:0000256" key="2">
    <source>
        <dbReference type="SAM" id="MobiDB-lite"/>
    </source>
</evidence>
<dbReference type="InterPro" id="IPR003696">
    <property type="entry name" value="Carbtransf_dom"/>
</dbReference>
<dbReference type="Pfam" id="PF16861">
    <property type="entry name" value="Carbam_trans_C"/>
    <property type="match status" value="1"/>
</dbReference>
<dbReference type="InterPro" id="IPR038152">
    <property type="entry name" value="Carbam_trans_C_sf"/>
</dbReference>
<dbReference type="InterPro" id="IPR051338">
    <property type="entry name" value="NodU/CmcH_Carbamoyltrnsfr"/>
</dbReference>
<protein>
    <recommendedName>
        <fullName evidence="8">Carbamoyltransferase</fullName>
    </recommendedName>
</protein>
<comment type="caution">
    <text evidence="6">The sequence shown here is derived from an EMBL/GenBank/DDBJ whole genome shotgun (WGS) entry which is preliminary data.</text>
</comment>
<evidence type="ECO:0000259" key="4">
    <source>
        <dbReference type="Pfam" id="PF02543"/>
    </source>
</evidence>
<sequence>MFFLFLLLLLPPCSPLAPFPHLGSVSYTHSASLCLFLPPSNLTVLELERFSRRKHDAGDALSLLPLLPRPPALPPLLAGGLPPRHFAENHHFPLARLTHPFPHLPSQGSHLQPFSILCGSHPSPASAAPPPATPGPPPQLSHHLSHAYSAFPFAEPAAKPSLISVVDGMGSDLRDMLSRDMLSRDVLSPPSPFSLTSDLPLLPPSSPCYLSLSPPQLLVHAAGHLPPEALPRQAADFTVGELLADPGLLPPHLSFREAESFYLLPAPSPGGASPSPGGASPSRPASPLPLLKRFACSPTPALVPGFGFEHLPSLGGLWARGASSAFGDWAAAGKLMGLGAFGAALAGAAEAGALPPAATGTLHDPAEPLAVNYAHPAFVTPLHPDLPPAALNFTAAPEPLEGALLEAVHLADSLQSLTLSLLPPVLALLASPLPSPPPLICAGGVHLNSVLNGALRGDGRFGGVFVPPWPGDEGQAVGCAMYSFVKGGGVVGEEVRARMPFFGREASMAPARVAEALGEFEGFLAVEGGGDGLPARVAEMIAGGLTVAVAAGRAEVGPRALGARSILADPRSESTLPLLNGEIKGREMFRPLAPAVLEEEVGAWFEGGEGVLSPFMSLTMQVREEKRGLVPAVTHVDGSARLQTVGKGYKGGILRKVLEAFYEKTGVPMVVNTSFNTVKGEPIVETPRDAIESWRKGGIDVLVLGDLVVRREKLGEIGRGDVMVRVGGVSGTTRERYEQGGDEPEITGCDARIERGDGRFEEVELFDRMELDILGLCSGGNTLGEIADMLGEGEEEEEGGSKEEVWRDVVCRVERLHGLMLVWKA</sequence>
<dbReference type="PANTHER" id="PTHR34847">
    <property type="entry name" value="NODULATION PROTEIN U"/>
    <property type="match status" value="1"/>
</dbReference>
<keyword evidence="3" id="KW-0732">Signal</keyword>
<feature type="domain" description="Carbamoyltransferase" evidence="4">
    <location>
        <begin position="439"/>
        <end position="481"/>
    </location>
</feature>
<evidence type="ECO:0000313" key="6">
    <source>
        <dbReference type="EMBL" id="GMI26328.1"/>
    </source>
</evidence>
<keyword evidence="7" id="KW-1185">Reference proteome</keyword>
<evidence type="ECO:0000313" key="7">
    <source>
        <dbReference type="Proteomes" id="UP001165060"/>
    </source>
</evidence>
<proteinExistence type="inferred from homology"/>
<dbReference type="InterPro" id="IPR031730">
    <property type="entry name" value="Carbam_trans_C"/>
</dbReference>
<dbReference type="Gene3D" id="3.90.870.20">
    <property type="entry name" value="Carbamoyltransferase, C-terminal domain"/>
    <property type="match status" value="1"/>
</dbReference>
<dbReference type="EMBL" id="BRYB01004143">
    <property type="protein sequence ID" value="GMI26328.1"/>
    <property type="molecule type" value="Genomic_DNA"/>
</dbReference>
<dbReference type="Pfam" id="PF02543">
    <property type="entry name" value="Carbam_trans_N"/>
    <property type="match status" value="1"/>
</dbReference>
<gene>
    <name evidence="6" type="ORF">TeGR_g10830</name>
</gene>
<feature type="chain" id="PRO_5047286035" description="Carbamoyltransferase" evidence="3">
    <location>
        <begin position="16"/>
        <end position="825"/>
    </location>
</feature>
<evidence type="ECO:0000256" key="1">
    <source>
        <dbReference type="ARBA" id="ARBA00006129"/>
    </source>
</evidence>
<dbReference type="Proteomes" id="UP001165060">
    <property type="component" value="Unassembled WGS sequence"/>
</dbReference>
<evidence type="ECO:0008006" key="8">
    <source>
        <dbReference type="Google" id="ProtNLM"/>
    </source>
</evidence>
<accession>A0ABQ6MHI9</accession>
<comment type="similarity">
    <text evidence="1">Belongs to the NodU/CmcH family.</text>
</comment>
<dbReference type="Gene3D" id="3.30.420.40">
    <property type="match status" value="1"/>
</dbReference>
<feature type="domain" description="Carbamoyltransferase C-terminal" evidence="5">
    <location>
        <begin position="538"/>
        <end position="711"/>
    </location>
</feature>
<name>A0ABQ6MHI9_9STRA</name>
<organism evidence="6 7">
    <name type="scientific">Tetraparma gracilis</name>
    <dbReference type="NCBI Taxonomy" id="2962635"/>
    <lineage>
        <taxon>Eukaryota</taxon>
        <taxon>Sar</taxon>
        <taxon>Stramenopiles</taxon>
        <taxon>Ochrophyta</taxon>
        <taxon>Bolidophyceae</taxon>
        <taxon>Parmales</taxon>
        <taxon>Triparmaceae</taxon>
        <taxon>Tetraparma</taxon>
    </lineage>
</organism>
<feature type="region of interest" description="Disordered" evidence="2">
    <location>
        <begin position="122"/>
        <end position="141"/>
    </location>
</feature>
<feature type="compositionally biased region" description="Pro residues" evidence="2">
    <location>
        <begin position="127"/>
        <end position="139"/>
    </location>
</feature>
<dbReference type="PANTHER" id="PTHR34847:SF1">
    <property type="entry name" value="NODULATION PROTEIN U"/>
    <property type="match status" value="1"/>
</dbReference>
<feature type="signal peptide" evidence="3">
    <location>
        <begin position="1"/>
        <end position="15"/>
    </location>
</feature>